<keyword evidence="3" id="KW-1185">Reference proteome</keyword>
<comment type="caution">
    <text evidence="2">The sequence shown here is derived from an EMBL/GenBank/DDBJ whole genome shotgun (WGS) entry which is preliminary data.</text>
</comment>
<dbReference type="InterPro" id="IPR027417">
    <property type="entry name" value="P-loop_NTPase"/>
</dbReference>
<dbReference type="EMBL" id="BAAAYN010000017">
    <property type="protein sequence ID" value="GAA3387178.1"/>
    <property type="molecule type" value="Genomic_DNA"/>
</dbReference>
<gene>
    <name evidence="2" type="ORF">GCM10020369_28720</name>
</gene>
<dbReference type="SUPFAM" id="SSF52540">
    <property type="entry name" value="P-loop containing nucleoside triphosphate hydrolases"/>
    <property type="match status" value="1"/>
</dbReference>
<evidence type="ECO:0000259" key="1">
    <source>
        <dbReference type="PROSITE" id="PS50837"/>
    </source>
</evidence>
<evidence type="ECO:0000313" key="2">
    <source>
        <dbReference type="EMBL" id="GAA3387178.1"/>
    </source>
</evidence>
<accession>A0ABP6SWI5</accession>
<dbReference type="Proteomes" id="UP001501676">
    <property type="component" value="Unassembled WGS sequence"/>
</dbReference>
<proteinExistence type="predicted"/>
<feature type="domain" description="NACHT" evidence="1">
    <location>
        <begin position="255"/>
        <end position="375"/>
    </location>
</feature>
<dbReference type="InterPro" id="IPR007111">
    <property type="entry name" value="NACHT_NTPase"/>
</dbReference>
<dbReference type="Pfam" id="PF05729">
    <property type="entry name" value="NACHT"/>
    <property type="match status" value="1"/>
</dbReference>
<name>A0ABP6SWI5_9ACTN</name>
<dbReference type="Gene3D" id="3.40.50.300">
    <property type="entry name" value="P-loop containing nucleotide triphosphate hydrolases"/>
    <property type="match status" value="1"/>
</dbReference>
<evidence type="ECO:0000313" key="3">
    <source>
        <dbReference type="Proteomes" id="UP001501676"/>
    </source>
</evidence>
<dbReference type="PANTHER" id="PTHR46844:SF1">
    <property type="entry name" value="SLR5058 PROTEIN"/>
    <property type="match status" value="1"/>
</dbReference>
<reference evidence="3" key="1">
    <citation type="journal article" date="2019" name="Int. J. Syst. Evol. Microbiol.">
        <title>The Global Catalogue of Microorganisms (GCM) 10K type strain sequencing project: providing services to taxonomists for standard genome sequencing and annotation.</title>
        <authorList>
            <consortium name="The Broad Institute Genomics Platform"/>
            <consortium name="The Broad Institute Genome Sequencing Center for Infectious Disease"/>
            <person name="Wu L."/>
            <person name="Ma J."/>
        </authorList>
    </citation>
    <scope>NUCLEOTIDE SEQUENCE [LARGE SCALE GENOMIC DNA]</scope>
    <source>
        <strain evidence="3">JCM 9458</strain>
    </source>
</reference>
<dbReference type="PROSITE" id="PS50837">
    <property type="entry name" value="NACHT"/>
    <property type="match status" value="1"/>
</dbReference>
<sequence>MTEIAIGISAEIGAQVLMPVFRKLAKQIVVATAGNSGKANKSDKRAAAFLSGDSLAESLAIKKVQLPSDISNEQFTLFLTSPIAQALLQELVAVRLSDGSAPRIIQLKERWTVEATGRLESGNPSHLKKAAQQTFDILDDQCIWVVEQLGKDEPEHLARLHNDSLFKRITCVLESIENHMACLNATRPSDMERDEAFVREYRKQVIHGHSMITPPDFDRRRELPIEDIYVSPLITLADGETEGVLDTYRLLDYIDRTVLLGDPGAGKSTASSVLMYHCAKKDEAQVPFIVTLREFAASGRVDNSIVNFIEQKLDAFYSCKPPAGTLERLLVSGRCLVIFDGLDELLDTTRRREVTDVVRLFCNRYPLSSVLVTSRRVGYEQAPMDKTQFERLEISGFDRDRVYQYATKWFAQDDKLTHPEALQWAQSFVDESDEVADIRSTPLLLALMCIIYRGERSLPQNRPAVYERCATMLFDQWDNHRKIKVELRIGNQVDPILKHLAYWLLTTDDAGEGVIEDVLTRETQAYLHDNLFEDSWEAKLAAEEFVRFCRGRAWVFSDVGSTAEGEDLYKFTHRTFMEYFAAYELDRMHDSPERLARTLAPRVANAEWDVVAQLAVQICDKHNRRGADRIYKSLLGEKRRRAATKRENIYDFLARSLDFCSISPHTLRLLTRNVIASTLSTKTIPQSLTSLLMSVPATNRDLVAEEIATIVAETLANTTDPEARLHTILFACYYNSASYRTARSIRGFTERQEYWRKKVADLSYMYRAVILASIPDNPASVYLALREHLLSAADLVENAEANLAVLFRAAPVPNLNITYVSPAADTVFVAYGRPGFRTDRVLRAWTGIGECVRRLGPPPWVLRTSNIRPEPEGYVFRDIKHLIDEENRVDEEDVDIVPSDVYGLAVIACCLAELDPKTERSHAGLMRILRAFGTLACSAGFDRDAEPNIHGVPDPDGYLALWLEGTANFVRI</sequence>
<organism evidence="2 3">
    <name type="scientific">Cryptosporangium minutisporangium</name>
    <dbReference type="NCBI Taxonomy" id="113569"/>
    <lineage>
        <taxon>Bacteria</taxon>
        <taxon>Bacillati</taxon>
        <taxon>Actinomycetota</taxon>
        <taxon>Actinomycetes</taxon>
        <taxon>Cryptosporangiales</taxon>
        <taxon>Cryptosporangiaceae</taxon>
        <taxon>Cryptosporangium</taxon>
    </lineage>
</organism>
<dbReference type="PANTHER" id="PTHR46844">
    <property type="entry name" value="SLR5058 PROTEIN"/>
    <property type="match status" value="1"/>
</dbReference>
<protein>
    <recommendedName>
        <fullName evidence="1">NACHT domain-containing protein</fullName>
    </recommendedName>
</protein>